<gene>
    <name evidence="1" type="ORF">G3I53_08860</name>
</gene>
<protein>
    <submittedName>
        <fullName evidence="1">Uncharacterized protein</fullName>
    </submittedName>
</protein>
<reference evidence="1" key="1">
    <citation type="submission" date="2020-01" db="EMBL/GenBank/DDBJ databases">
        <title>Insect and environment-associated Actinomycetes.</title>
        <authorList>
            <person name="Currrie C."/>
            <person name="Chevrette M."/>
            <person name="Carlson C."/>
            <person name="Stubbendieck R."/>
            <person name="Wendt-Pienkowski E."/>
        </authorList>
    </citation>
    <scope>NUCLEOTIDE SEQUENCE</scope>
    <source>
        <strain evidence="1">SID14436</strain>
    </source>
</reference>
<comment type="caution">
    <text evidence="1">The sequence shown here is derived from an EMBL/GenBank/DDBJ whole genome shotgun (WGS) entry which is preliminary data.</text>
</comment>
<organism evidence="1">
    <name type="scientific">Streptomyces sp. SID14436</name>
    <dbReference type="NCBI Taxonomy" id="2706070"/>
    <lineage>
        <taxon>Bacteria</taxon>
        <taxon>Bacillati</taxon>
        <taxon>Actinomycetota</taxon>
        <taxon>Actinomycetes</taxon>
        <taxon>Kitasatosporales</taxon>
        <taxon>Streptomycetaceae</taxon>
        <taxon>Streptomyces</taxon>
    </lineage>
</organism>
<accession>A0A6G3QRM7</accession>
<sequence>MTTRPDGPDGEGSATEPGTVLCARCGAAADGPPVSWTLSVEGGVRRHYCEVCSRENLRAIEGRLDAEWW</sequence>
<name>A0A6G3QRM7_9ACTN</name>
<dbReference type="AlphaFoldDB" id="A0A6G3QRM7"/>
<evidence type="ECO:0000313" key="1">
    <source>
        <dbReference type="EMBL" id="NEA86149.1"/>
    </source>
</evidence>
<dbReference type="EMBL" id="JAAGMD010000240">
    <property type="protein sequence ID" value="NEA86149.1"/>
    <property type="molecule type" value="Genomic_DNA"/>
</dbReference>
<dbReference type="RefSeq" id="WP_164333571.1">
    <property type="nucleotide sequence ID" value="NZ_JAAGMD010000240.1"/>
</dbReference>
<proteinExistence type="predicted"/>